<keyword evidence="3" id="KW-1185">Reference proteome</keyword>
<keyword evidence="1" id="KW-0732">Signal</keyword>
<feature type="chain" id="PRO_5045218747" description="Phosphate-selective porin O and P" evidence="1">
    <location>
        <begin position="25"/>
        <end position="443"/>
    </location>
</feature>
<proteinExistence type="predicted"/>
<dbReference type="InterPro" id="IPR023614">
    <property type="entry name" value="Porin_dom_sf"/>
</dbReference>
<name>A0ABV5ZHT3_9BACT</name>
<feature type="signal peptide" evidence="1">
    <location>
        <begin position="1"/>
        <end position="24"/>
    </location>
</feature>
<reference evidence="2 3" key="1">
    <citation type="submission" date="2024-09" db="EMBL/GenBank/DDBJ databases">
        <authorList>
            <person name="Sun Q."/>
            <person name="Mori K."/>
        </authorList>
    </citation>
    <scope>NUCLEOTIDE SEQUENCE [LARGE SCALE GENOMIC DNA]</scope>
    <source>
        <strain evidence="2 3">ATCC 51272</strain>
    </source>
</reference>
<sequence length="443" mass="48337">MNKSNKGLAIALLACLSLSAPAFAAQPPAAQDTAFSKYRIGGYGEMLARFKDYGLNRFAGTAQGNTKIKHNEISIPRFVLSGDYKLSSKWILGVEVEFEAGGVGTAYEIESGSGSENGEYETETEKGGEVALEQFHITRLVVPAFNVRVGHLVVPMGLTNTHHEPLNFFTPARPEGETSIIPSTWHETGLEFFGSFGRGLASFDYEALITSGLNPDGFGKYEWVKGGKQGAFEFDNFTSPAYTARLNWTGVPGLRLGVSAYYNPNSGKNCEKLVNYEALNKVNVFMYSFDAQYVGRYVTARANVLHGYLSASDQVSAASVSSASPYGTRNRGVGSHALTYSAELGFNLAGFFPGVKFPAIYPYAHYDYYNPQESMSAGTAADPRTQVSMWACGLNWRPLPCLVVKADYATRQFGTHSLFGKGRYNSENELRIGVAYALYLAKK</sequence>
<accession>A0ABV5ZHT3</accession>
<evidence type="ECO:0000313" key="2">
    <source>
        <dbReference type="EMBL" id="MFB9896938.1"/>
    </source>
</evidence>
<dbReference type="RefSeq" id="WP_027951875.1">
    <property type="nucleotide sequence ID" value="NZ_JADU01000008.1"/>
</dbReference>
<evidence type="ECO:0000256" key="1">
    <source>
        <dbReference type="SAM" id="SignalP"/>
    </source>
</evidence>
<gene>
    <name evidence="2" type="ORF">ACFFK8_03680</name>
</gene>
<evidence type="ECO:0000313" key="3">
    <source>
        <dbReference type="Proteomes" id="UP001589688"/>
    </source>
</evidence>
<protein>
    <recommendedName>
        <fullName evidence="4">Phosphate-selective porin O and P</fullName>
    </recommendedName>
</protein>
<dbReference type="EMBL" id="JBHLZF010000001">
    <property type="protein sequence ID" value="MFB9896938.1"/>
    <property type="molecule type" value="Genomic_DNA"/>
</dbReference>
<evidence type="ECO:0008006" key="4">
    <source>
        <dbReference type="Google" id="ProtNLM"/>
    </source>
</evidence>
<comment type="caution">
    <text evidence="2">The sequence shown here is derived from an EMBL/GenBank/DDBJ whole genome shotgun (WGS) entry which is preliminary data.</text>
</comment>
<dbReference type="Proteomes" id="UP001589688">
    <property type="component" value="Unassembled WGS sequence"/>
</dbReference>
<dbReference type="SUPFAM" id="SSF56935">
    <property type="entry name" value="Porins"/>
    <property type="match status" value="1"/>
</dbReference>
<dbReference type="Gene3D" id="2.40.160.10">
    <property type="entry name" value="Porin"/>
    <property type="match status" value="1"/>
</dbReference>
<organism evidence="2 3">
    <name type="scientific">Hallella seregens ATCC 51272</name>
    <dbReference type="NCBI Taxonomy" id="1336250"/>
    <lineage>
        <taxon>Bacteria</taxon>
        <taxon>Pseudomonadati</taxon>
        <taxon>Bacteroidota</taxon>
        <taxon>Bacteroidia</taxon>
        <taxon>Bacteroidales</taxon>
        <taxon>Prevotellaceae</taxon>
        <taxon>Hallella</taxon>
    </lineage>
</organism>